<evidence type="ECO:0000313" key="5">
    <source>
        <dbReference type="EMBL" id="SIO73705.1"/>
    </source>
</evidence>
<dbReference type="InterPro" id="IPR013234">
    <property type="entry name" value="PIGA_GPI_anchor_biosynthesis"/>
</dbReference>
<keyword evidence="2" id="KW-1133">Transmembrane helix</keyword>
<dbReference type="EC" id="2.4.1.198" evidence="5"/>
<keyword evidence="2" id="KW-0472">Membrane</keyword>
<dbReference type="GO" id="GO:0000506">
    <property type="term" value="C:glycosylphosphatidylinositol-N-acetylglucosaminyltransferase (GPI-GnT) complex"/>
    <property type="evidence" value="ECO:0007669"/>
    <property type="project" value="TreeGrafter"/>
</dbReference>
<reference evidence="5 6" key="2">
    <citation type="journal article" date="2013" name="PLoS ONE">
        <title>Whole genome mapping and re-organization of the nuclear and mitochondrial genomes of Babesia microti isolates.</title>
        <authorList>
            <person name="Cornillot E."/>
            <person name="Dassouli A."/>
            <person name="Garg A."/>
            <person name="Pachikara N."/>
            <person name="Randazzo S."/>
            <person name="Depoix D."/>
            <person name="Carcy B."/>
            <person name="Delbecq S."/>
            <person name="Frutos R."/>
            <person name="Silva J.C."/>
            <person name="Sutton R."/>
            <person name="Krause P.J."/>
            <person name="Mamoun C.B."/>
        </authorList>
    </citation>
    <scope>NUCLEOTIDE SEQUENCE [LARGE SCALE GENOMIC DNA]</scope>
    <source>
        <strain evidence="5 6">RI</strain>
    </source>
</reference>
<dbReference type="VEuPathDB" id="PiroplasmaDB:BmR1_04g06895"/>
<dbReference type="PANTHER" id="PTHR45871:SF1">
    <property type="entry name" value="PHOSPHATIDYLINOSITOL N-ACETYLGLUCOSAMINYLTRANSFERASE SUBUNIT A"/>
    <property type="match status" value="1"/>
</dbReference>
<dbReference type="Pfam" id="PF00534">
    <property type="entry name" value="Glycos_transf_1"/>
    <property type="match status" value="1"/>
</dbReference>
<keyword evidence="2" id="KW-0812">Transmembrane</keyword>
<dbReference type="InterPro" id="IPR001296">
    <property type="entry name" value="Glyco_trans_1"/>
</dbReference>
<keyword evidence="5" id="KW-0808">Transferase</keyword>
<dbReference type="Proteomes" id="UP000002899">
    <property type="component" value="Chromosome IV"/>
</dbReference>
<dbReference type="GO" id="GO:0017176">
    <property type="term" value="F:phosphatidylinositol N-acetylglucosaminyltransferase activity"/>
    <property type="evidence" value="ECO:0007669"/>
    <property type="project" value="UniProtKB-EC"/>
</dbReference>
<dbReference type="GeneID" id="24426026"/>
<keyword evidence="6" id="KW-1185">Reference proteome</keyword>
<dbReference type="RefSeq" id="XP_021337772.1">
    <property type="nucleotide sequence ID" value="XM_021482557.1"/>
</dbReference>
<reference evidence="5 6" key="1">
    <citation type="journal article" date="2012" name="Nucleic Acids Res.">
        <title>Sequencing of the smallest Apicomplexan genome from the human pathogen Babesia microti.</title>
        <authorList>
            <person name="Cornillot E."/>
            <person name="Hadj-Kaddour K."/>
            <person name="Dassouli A."/>
            <person name="Noel B."/>
            <person name="Ranwez V."/>
            <person name="Vacherie B."/>
            <person name="Augagneur Y."/>
            <person name="Bres V."/>
            <person name="Duclos A."/>
            <person name="Randazzo S."/>
            <person name="Carcy B."/>
            <person name="Debierre-Grockiego F."/>
            <person name="Delbecq S."/>
            <person name="Moubri-Menage K."/>
            <person name="Shams-Eldin H."/>
            <person name="Usmani-Brown S."/>
            <person name="Bringaud F."/>
            <person name="Wincker P."/>
            <person name="Vivares C.P."/>
            <person name="Schwarz R.T."/>
            <person name="Schetters T.P."/>
            <person name="Krause P.J."/>
            <person name="Gorenflot A."/>
            <person name="Berry V."/>
            <person name="Barbe V."/>
            <person name="Ben Mamoun C."/>
        </authorList>
    </citation>
    <scope>NUCLEOTIDE SEQUENCE [LARGE SCALE GENOMIC DNA]</scope>
    <source>
        <strain evidence="5 6">RI</strain>
    </source>
</reference>
<organism evidence="5 6">
    <name type="scientific">Babesia microti (strain RI)</name>
    <dbReference type="NCBI Taxonomy" id="1133968"/>
    <lineage>
        <taxon>Eukaryota</taxon>
        <taxon>Sar</taxon>
        <taxon>Alveolata</taxon>
        <taxon>Apicomplexa</taxon>
        <taxon>Aconoidasida</taxon>
        <taxon>Piroplasmida</taxon>
        <taxon>Babesiidae</taxon>
        <taxon>Babesia</taxon>
    </lineage>
</organism>
<dbReference type="AlphaFoldDB" id="A0A1N6LXV6"/>
<evidence type="ECO:0000313" key="6">
    <source>
        <dbReference type="Proteomes" id="UP000002899"/>
    </source>
</evidence>
<dbReference type="KEGG" id="bmic:BmR1_04g06895"/>
<evidence type="ECO:0000256" key="1">
    <source>
        <dbReference type="ARBA" id="ARBA00022676"/>
    </source>
</evidence>
<dbReference type="Gene3D" id="3.40.50.2000">
    <property type="entry name" value="Glycogen Phosphorylase B"/>
    <property type="match status" value="2"/>
</dbReference>
<sequence>MVTVLFASEFFYPYFGGIELHIYKLSIELIKLGYKVVVVTNHYEDRIGIRYMGNGIKVYYVPKQLLGSFPVGFVSALPDISLIRDILIRESVDIIHVHQAATVIGHQFTACGMILGCRTIYTDHSLFSFKESACIILNRVLEEFLTHTDKCICVSYASKYNLVLRTKIDPQKVTIIENALDANSFVPCVSKRPSDYINILVISRFTYRKGIDLLVKAIPLICQKHENVKFTIAGDGPKAILIEEMIEKYELQNRIKLMGPVPQDKVVDVMQTGHIFLVTSLTESFCIALLEAASCGMVLVSTKVGGVPEILPDDMLILSDLTPESVEQAVVEAIDRLPKSSPQRIHDRVARFYSWEKTAVKTDKVYKEVMEERKYNFYEHCVYRQRKDLFGIFFLYVYMLLYLYIKLLDIIEPRHLIEKPKNYKIKSDNK</sequence>
<dbReference type="Pfam" id="PF08288">
    <property type="entry name" value="PIGA"/>
    <property type="match status" value="1"/>
</dbReference>
<feature type="domain" description="PIGA GPI anchor biosynthesis" evidence="4">
    <location>
        <begin position="42"/>
        <end position="130"/>
    </location>
</feature>
<name>A0A1N6LXV6_BABMR</name>
<evidence type="ECO:0000259" key="4">
    <source>
        <dbReference type="Pfam" id="PF08288"/>
    </source>
</evidence>
<dbReference type="EMBL" id="LN871599">
    <property type="protein sequence ID" value="SIO73705.1"/>
    <property type="molecule type" value="Genomic_DNA"/>
</dbReference>
<dbReference type="OrthoDB" id="734129at2759"/>
<accession>A0A1N6LXV6</accession>
<dbReference type="PANTHER" id="PTHR45871">
    <property type="entry name" value="N-ACETYLGLUCOSAMINYL-PHOSPHATIDYLINOSITOL BIOSYNTHETIC PROTEIN"/>
    <property type="match status" value="1"/>
</dbReference>
<keyword evidence="1 5" id="KW-0328">Glycosyltransferase</keyword>
<proteinExistence type="predicted"/>
<evidence type="ECO:0000259" key="3">
    <source>
        <dbReference type="Pfam" id="PF00534"/>
    </source>
</evidence>
<feature type="domain" description="Glycosyl transferase family 1" evidence="3">
    <location>
        <begin position="191"/>
        <end position="336"/>
    </location>
</feature>
<protein>
    <submittedName>
        <fullName evidence="5">Phosphatidylinositol glycan, class A</fullName>
        <ecNumber evidence="5">2.4.1.198</ecNumber>
    </submittedName>
</protein>
<reference evidence="5 6" key="3">
    <citation type="journal article" date="2016" name="Sci. Rep.">
        <title>Genome-wide diversity and gene expression profiling of Babesia microti isolates identify polymorphic genes that mediate host-pathogen interactions.</title>
        <authorList>
            <person name="Silva J.C."/>
            <person name="Cornillot E."/>
            <person name="McCracken C."/>
            <person name="Usmani-Brown S."/>
            <person name="Dwivedi A."/>
            <person name="Ifeonu O.O."/>
            <person name="Crabtree J."/>
            <person name="Gotia H.T."/>
            <person name="Virji A.Z."/>
            <person name="Reynes C."/>
            <person name="Colinge J."/>
            <person name="Kumar V."/>
            <person name="Lawres L."/>
            <person name="Pazzi J.E."/>
            <person name="Pablo J.V."/>
            <person name="Hung C."/>
            <person name="Brancato J."/>
            <person name="Kumari P."/>
            <person name="Orvis J."/>
            <person name="Tretina K."/>
            <person name="Chibucos M."/>
            <person name="Ott S."/>
            <person name="Sadzewicz L."/>
            <person name="Sengamalay N."/>
            <person name="Shetty A.C."/>
            <person name="Su Q."/>
            <person name="Tallon L."/>
            <person name="Fraser C.M."/>
            <person name="Frutos R."/>
            <person name="Molina D.M."/>
            <person name="Krause P.J."/>
            <person name="Ben Mamoun C."/>
        </authorList>
    </citation>
    <scope>NUCLEOTIDE SEQUENCE [LARGE SCALE GENOMIC DNA]</scope>
    <source>
        <strain evidence="5 6">RI</strain>
    </source>
</reference>
<gene>
    <name evidence="5" type="ORF">BmR1_04g06895</name>
</gene>
<dbReference type="SUPFAM" id="SSF53756">
    <property type="entry name" value="UDP-Glycosyltransferase/glycogen phosphorylase"/>
    <property type="match status" value="1"/>
</dbReference>
<evidence type="ECO:0000256" key="2">
    <source>
        <dbReference type="SAM" id="Phobius"/>
    </source>
</evidence>
<feature type="transmembrane region" description="Helical" evidence="2">
    <location>
        <begin position="389"/>
        <end position="405"/>
    </location>
</feature>
<dbReference type="GO" id="GO:0006506">
    <property type="term" value="P:GPI anchor biosynthetic process"/>
    <property type="evidence" value="ECO:0007669"/>
    <property type="project" value="InterPro"/>
</dbReference>